<sequence length="92" mass="9793">MSFDAARRVADAVLLEGYLLYPYRASAAKNQVRWQFGVLAPEGSGTGEPAASQTECLLESVREGAVLDLRLRFLRVRTRLGPAAGGGAESGP</sequence>
<name>A0ABW3BLA0_9ACTN</name>
<proteinExistence type="predicted"/>
<gene>
    <name evidence="1" type="ORF">ACFQZU_21140</name>
</gene>
<protein>
    <submittedName>
        <fullName evidence="1">Uncharacterized protein</fullName>
    </submittedName>
</protein>
<dbReference type="Proteomes" id="UP001596956">
    <property type="component" value="Unassembled WGS sequence"/>
</dbReference>
<reference evidence="2" key="1">
    <citation type="journal article" date="2019" name="Int. J. Syst. Evol. Microbiol.">
        <title>The Global Catalogue of Microorganisms (GCM) 10K type strain sequencing project: providing services to taxonomists for standard genome sequencing and annotation.</title>
        <authorList>
            <consortium name="The Broad Institute Genomics Platform"/>
            <consortium name="The Broad Institute Genome Sequencing Center for Infectious Disease"/>
            <person name="Wu L."/>
            <person name="Ma J."/>
        </authorList>
    </citation>
    <scope>NUCLEOTIDE SEQUENCE [LARGE SCALE GENOMIC DNA]</scope>
    <source>
        <strain evidence="2">CCUG 63369</strain>
    </source>
</reference>
<organism evidence="1 2">
    <name type="scientific">Streptomonospora algeriensis</name>
    <dbReference type="NCBI Taxonomy" id="995084"/>
    <lineage>
        <taxon>Bacteria</taxon>
        <taxon>Bacillati</taxon>
        <taxon>Actinomycetota</taxon>
        <taxon>Actinomycetes</taxon>
        <taxon>Streptosporangiales</taxon>
        <taxon>Nocardiopsidaceae</taxon>
        <taxon>Streptomonospora</taxon>
    </lineage>
</organism>
<keyword evidence="2" id="KW-1185">Reference proteome</keyword>
<evidence type="ECO:0000313" key="1">
    <source>
        <dbReference type="EMBL" id="MFD0803805.1"/>
    </source>
</evidence>
<feature type="non-terminal residue" evidence="1">
    <location>
        <position position="92"/>
    </location>
</feature>
<evidence type="ECO:0000313" key="2">
    <source>
        <dbReference type="Proteomes" id="UP001596956"/>
    </source>
</evidence>
<dbReference type="EMBL" id="JBHTHR010001135">
    <property type="protein sequence ID" value="MFD0803805.1"/>
    <property type="molecule type" value="Genomic_DNA"/>
</dbReference>
<accession>A0ABW3BLA0</accession>
<comment type="caution">
    <text evidence="1">The sequence shown here is derived from an EMBL/GenBank/DDBJ whole genome shotgun (WGS) entry which is preliminary data.</text>
</comment>